<dbReference type="PATRIC" id="fig|989403.3.peg.3784"/>
<dbReference type="AlphaFoldDB" id="A0A161V9D8"/>
<dbReference type="RefSeq" id="WP_068008818.1">
    <property type="nucleotide sequence ID" value="NZ_FOFM01000031.1"/>
</dbReference>
<sequence>MLNFKSLKGHQFGRLKVLQTVFPELSNIFNPSVLLQGGCIYIAFRAMSAQTSTIDAFYTVLCSKTLKPLVSRNLSRYFLEAGLSKVADPKLFLFNQRVFVTFNSGYSKENNSLYLADLDSKDLVAKEIIYDARNRVEKNWAFFASHGELFALYSINPLTVLRNVGPVDKKQLVFEKVFEKQHGDIPDFSIGTQLVELRNGRHLFVAHQKTQIGKKRLYWGVPCLFERSGSDFSLQRSPVKLFHSVKSLMGEKTKHNKNLLSCTYFSGASVQGDELILSYGINDLDYGLAKIRMSGLWN</sequence>
<protein>
    <recommendedName>
        <fullName evidence="3">Glycosidase</fullName>
    </recommendedName>
</protein>
<dbReference type="SUPFAM" id="SSF75005">
    <property type="entry name" value="Arabinanase/levansucrase/invertase"/>
    <property type="match status" value="1"/>
</dbReference>
<name>A0A161V9D8_9HYPH</name>
<proteinExistence type="predicted"/>
<evidence type="ECO:0000313" key="1">
    <source>
        <dbReference type="EMBL" id="KZL15863.1"/>
    </source>
</evidence>
<evidence type="ECO:0008006" key="3">
    <source>
        <dbReference type="Google" id="ProtNLM"/>
    </source>
</evidence>
<reference evidence="1 2" key="1">
    <citation type="journal article" date="2016" name="Front. Microbiol.">
        <title>Comparative Genomic Analysis Reveals a Diverse Repertoire of Genes Involved in Prokaryote-Eukaryote Interactions within the Pseudovibrio Genus.</title>
        <authorList>
            <person name="Romano S."/>
            <person name="Fernandez-Guerra A."/>
            <person name="Reen F.J."/>
            <person name="Glockner F.O."/>
            <person name="Crowley S.P."/>
            <person name="O'Sullivan O."/>
            <person name="Cotter P.D."/>
            <person name="Adams C."/>
            <person name="Dobson A.D."/>
            <person name="O'Gara F."/>
        </authorList>
    </citation>
    <scope>NUCLEOTIDE SEQUENCE [LARGE SCALE GENOMIC DNA]</scope>
    <source>
        <strain evidence="1 2">Ad2</strain>
    </source>
</reference>
<accession>A0A161V9D8</accession>
<dbReference type="STRING" id="989403.SAMN05421798_1312"/>
<keyword evidence="2" id="KW-1185">Reference proteome</keyword>
<gene>
    <name evidence="1" type="ORF">PsAD2_03508</name>
</gene>
<organism evidence="1 2">
    <name type="scientific">Pseudovibrio axinellae</name>
    <dbReference type="NCBI Taxonomy" id="989403"/>
    <lineage>
        <taxon>Bacteria</taxon>
        <taxon>Pseudomonadati</taxon>
        <taxon>Pseudomonadota</taxon>
        <taxon>Alphaproteobacteria</taxon>
        <taxon>Hyphomicrobiales</taxon>
        <taxon>Stappiaceae</taxon>
        <taxon>Pseudovibrio</taxon>
    </lineage>
</organism>
<comment type="caution">
    <text evidence="1">The sequence shown here is derived from an EMBL/GenBank/DDBJ whole genome shotgun (WGS) entry which is preliminary data.</text>
</comment>
<dbReference type="EMBL" id="LMCB01000057">
    <property type="protein sequence ID" value="KZL15863.1"/>
    <property type="molecule type" value="Genomic_DNA"/>
</dbReference>
<dbReference type="InterPro" id="IPR023296">
    <property type="entry name" value="Glyco_hydro_beta-prop_sf"/>
</dbReference>
<dbReference type="Gene3D" id="2.115.10.20">
    <property type="entry name" value="Glycosyl hydrolase domain, family 43"/>
    <property type="match status" value="1"/>
</dbReference>
<dbReference type="OrthoDB" id="7281195at2"/>
<evidence type="ECO:0000313" key="2">
    <source>
        <dbReference type="Proteomes" id="UP000076577"/>
    </source>
</evidence>
<dbReference type="Proteomes" id="UP000076577">
    <property type="component" value="Unassembled WGS sequence"/>
</dbReference>